<accession>A0A5C5FN66</accession>
<protein>
    <submittedName>
        <fullName evidence="2">Uncharacterized protein</fullName>
    </submittedName>
</protein>
<evidence type="ECO:0000313" key="3">
    <source>
        <dbReference type="Proteomes" id="UP000311382"/>
    </source>
</evidence>
<feature type="compositionally biased region" description="Polar residues" evidence="1">
    <location>
        <begin position="68"/>
        <end position="78"/>
    </location>
</feature>
<feature type="compositionally biased region" description="Basic and acidic residues" evidence="1">
    <location>
        <begin position="191"/>
        <end position="201"/>
    </location>
</feature>
<feature type="compositionally biased region" description="Polar residues" evidence="1">
    <location>
        <begin position="139"/>
        <end position="154"/>
    </location>
</feature>
<dbReference type="EMBL" id="SOZI01000210">
    <property type="protein sequence ID" value="TNY17374.1"/>
    <property type="molecule type" value="Genomic_DNA"/>
</dbReference>
<keyword evidence="3" id="KW-1185">Reference proteome</keyword>
<feature type="compositionally biased region" description="Polar residues" evidence="1">
    <location>
        <begin position="203"/>
        <end position="213"/>
    </location>
</feature>
<evidence type="ECO:0000256" key="1">
    <source>
        <dbReference type="SAM" id="MobiDB-lite"/>
    </source>
</evidence>
<evidence type="ECO:0000313" key="2">
    <source>
        <dbReference type="EMBL" id="TNY17374.1"/>
    </source>
</evidence>
<organism evidence="2 3">
    <name type="scientific">Rhodotorula diobovata</name>
    <dbReference type="NCBI Taxonomy" id="5288"/>
    <lineage>
        <taxon>Eukaryota</taxon>
        <taxon>Fungi</taxon>
        <taxon>Dikarya</taxon>
        <taxon>Basidiomycota</taxon>
        <taxon>Pucciniomycotina</taxon>
        <taxon>Microbotryomycetes</taxon>
        <taxon>Sporidiobolales</taxon>
        <taxon>Sporidiobolaceae</taxon>
        <taxon>Rhodotorula</taxon>
    </lineage>
</organism>
<proteinExistence type="predicted"/>
<reference evidence="2 3" key="1">
    <citation type="submission" date="2019-03" db="EMBL/GenBank/DDBJ databases">
        <title>Rhodosporidium diobovatum UCD-FST 08-225 genome sequencing, assembly, and annotation.</title>
        <authorList>
            <person name="Fakankun I.U."/>
            <person name="Fristensky B."/>
            <person name="Levin D.B."/>
        </authorList>
    </citation>
    <scope>NUCLEOTIDE SEQUENCE [LARGE SCALE GENOMIC DNA]</scope>
    <source>
        <strain evidence="2 3">UCD-FST 08-225</strain>
    </source>
</reference>
<dbReference type="Proteomes" id="UP000311382">
    <property type="component" value="Unassembled WGS sequence"/>
</dbReference>
<comment type="caution">
    <text evidence="2">The sequence shown here is derived from an EMBL/GenBank/DDBJ whole genome shotgun (WGS) entry which is preliminary data.</text>
</comment>
<feature type="compositionally biased region" description="Gly residues" evidence="1">
    <location>
        <begin position="246"/>
        <end position="255"/>
    </location>
</feature>
<gene>
    <name evidence="2" type="ORF">DMC30DRAFT_125315</name>
</gene>
<feature type="compositionally biased region" description="Basic and acidic residues" evidence="1">
    <location>
        <begin position="19"/>
        <end position="30"/>
    </location>
</feature>
<feature type="region of interest" description="Disordered" evidence="1">
    <location>
        <begin position="1"/>
        <end position="255"/>
    </location>
</feature>
<dbReference type="AlphaFoldDB" id="A0A5C5FN66"/>
<sequence>MSDGSNGHRGPYWPHGRHEHSDYGTGDRRPPSGSWEPGPNARRPRFDNVSPGSDTHMYDAGYFDHASSHGQVNGSPNGHNGAVQPVAGQQRRGPDGVVSPDVRPPRSLSTVLAGLPDEFNRHMGGRWPWEGENGETLPSRMSWSTVSPGSSMAGSTPDLRGLNRPGTTESAQDPQRGHSRNSSGGSLWMAGHREHSPEAYRSRQGSLTEQGTSGVAHHGSAAAQRGRGRPGPRDDPYEGMPPPGWSGSGSQGERR</sequence>
<name>A0A5C5FN66_9BASI</name>